<organism evidence="2 3">
    <name type="scientific">Massilia glaciei</name>
    <dbReference type="NCBI Taxonomy" id="1524097"/>
    <lineage>
        <taxon>Bacteria</taxon>
        <taxon>Pseudomonadati</taxon>
        <taxon>Pseudomonadota</taxon>
        <taxon>Betaproteobacteria</taxon>
        <taxon>Burkholderiales</taxon>
        <taxon>Oxalobacteraceae</taxon>
        <taxon>Telluria group</taxon>
        <taxon>Massilia</taxon>
    </lineage>
</organism>
<comment type="caution">
    <text evidence="2">The sequence shown here is derived from an EMBL/GenBank/DDBJ whole genome shotgun (WGS) entry which is preliminary data.</text>
</comment>
<sequence length="395" mass="42509">MKRSPPLARPKLLLVVTEDWYFVSHRLPLALGAIAAGMDVAIATNVSSHGDLISRAGIEVHPWNLRRGSTGLWAEFKSLLGLWRIYRRVRPDIVHQVAIKPVLYGGLAAKLTGTTRVVNALGGMGSLFSTESGRKRALRALVSMGFRWLINGRSNVLILQNPDDAALLVEGARIDPANIRLIRGAGVNVRQFDVSAEPDGVPLVVLPARMLADKGVREFVEAARILKSAGLAVRMALVGEPDACNPDSIAADSLRAWADSGDVEWWGRREDMPAVYAAASLVCLPSYREGLPKSLLEAAACGRAIVATDVPGCREIVRHGENGMLVPARDAKALAAAIAILVNDPQLRRSMGSKGREMVLQEFSEESVVRETLDIYRALLPGSTLALGARSTAAI</sequence>
<reference evidence="2 3" key="1">
    <citation type="submission" date="2018-04" db="EMBL/GenBank/DDBJ databases">
        <title>Massilia violaceinigra sp. nov., a novel purple-pigmented bacterium isolated from Tianshan glacier, Xinjiang, China.</title>
        <authorList>
            <person name="Wang H."/>
        </authorList>
    </citation>
    <scope>NUCLEOTIDE SEQUENCE [LARGE SCALE GENOMIC DNA]</scope>
    <source>
        <strain evidence="2 3">B448-2</strain>
    </source>
</reference>
<dbReference type="Proteomes" id="UP000241421">
    <property type="component" value="Unassembled WGS sequence"/>
</dbReference>
<evidence type="ECO:0000259" key="1">
    <source>
        <dbReference type="Pfam" id="PF13477"/>
    </source>
</evidence>
<dbReference type="CDD" id="cd03808">
    <property type="entry name" value="GT4_CapM-like"/>
    <property type="match status" value="1"/>
</dbReference>
<dbReference type="SUPFAM" id="SSF53756">
    <property type="entry name" value="UDP-Glycosyltransferase/glycogen phosphorylase"/>
    <property type="match status" value="1"/>
</dbReference>
<keyword evidence="2" id="KW-0808">Transferase</keyword>
<evidence type="ECO:0000313" key="3">
    <source>
        <dbReference type="Proteomes" id="UP000241421"/>
    </source>
</evidence>
<proteinExistence type="predicted"/>
<dbReference type="EMBL" id="PXWF02000122">
    <property type="protein sequence ID" value="PWF48898.1"/>
    <property type="molecule type" value="Genomic_DNA"/>
</dbReference>
<dbReference type="RefSeq" id="WP_106757152.1">
    <property type="nucleotide sequence ID" value="NZ_PXWF02000122.1"/>
</dbReference>
<dbReference type="Pfam" id="PF13477">
    <property type="entry name" value="Glyco_trans_4_2"/>
    <property type="match status" value="1"/>
</dbReference>
<evidence type="ECO:0000313" key="2">
    <source>
        <dbReference type="EMBL" id="PWF48898.1"/>
    </source>
</evidence>
<dbReference type="Gene3D" id="3.40.50.2000">
    <property type="entry name" value="Glycogen Phosphorylase B"/>
    <property type="match status" value="2"/>
</dbReference>
<feature type="domain" description="Glycosyltransferase subfamily 4-like N-terminal" evidence="1">
    <location>
        <begin position="11"/>
        <end position="146"/>
    </location>
</feature>
<dbReference type="AlphaFoldDB" id="A0A2U2HN13"/>
<dbReference type="GO" id="GO:0016757">
    <property type="term" value="F:glycosyltransferase activity"/>
    <property type="evidence" value="ECO:0007669"/>
    <property type="project" value="TreeGrafter"/>
</dbReference>
<accession>A0A2U2HN13</accession>
<name>A0A2U2HN13_9BURK</name>
<dbReference type="Pfam" id="PF13692">
    <property type="entry name" value="Glyco_trans_1_4"/>
    <property type="match status" value="1"/>
</dbReference>
<keyword evidence="3" id="KW-1185">Reference proteome</keyword>
<dbReference type="PANTHER" id="PTHR12526">
    <property type="entry name" value="GLYCOSYLTRANSFERASE"/>
    <property type="match status" value="1"/>
</dbReference>
<dbReference type="InterPro" id="IPR028098">
    <property type="entry name" value="Glyco_trans_4-like_N"/>
</dbReference>
<dbReference type="PANTHER" id="PTHR12526:SF638">
    <property type="entry name" value="SPORE COAT PROTEIN SA"/>
    <property type="match status" value="1"/>
</dbReference>
<dbReference type="OrthoDB" id="7560678at2"/>
<protein>
    <submittedName>
        <fullName evidence="2">Glycosyltransferase family 1 protein</fullName>
    </submittedName>
</protein>
<gene>
    <name evidence="2" type="ORF">C7C56_009270</name>
</gene>